<dbReference type="EMBL" id="MN740362">
    <property type="protein sequence ID" value="QHU02730.1"/>
    <property type="molecule type" value="Genomic_DNA"/>
</dbReference>
<feature type="region of interest" description="Disordered" evidence="1">
    <location>
        <begin position="967"/>
        <end position="1019"/>
    </location>
</feature>
<keyword evidence="2" id="KW-1133">Transmembrane helix</keyword>
<feature type="compositionally biased region" description="Basic residues" evidence="1">
    <location>
        <begin position="1001"/>
        <end position="1019"/>
    </location>
</feature>
<reference evidence="3" key="1">
    <citation type="journal article" date="2020" name="Nature">
        <title>Giant virus diversity and host interactions through global metagenomics.</title>
        <authorList>
            <person name="Schulz F."/>
            <person name="Roux S."/>
            <person name="Paez-Espino D."/>
            <person name="Jungbluth S."/>
            <person name="Walsh D.A."/>
            <person name="Denef V.J."/>
            <person name="McMahon K.D."/>
            <person name="Konstantinidis K.T."/>
            <person name="Eloe-Fadrosh E.A."/>
            <person name="Kyrpides N.C."/>
            <person name="Woyke T."/>
        </authorList>
    </citation>
    <scope>NUCLEOTIDE SEQUENCE</scope>
    <source>
        <strain evidence="3">GVMAG-M-3300025880-76</strain>
    </source>
</reference>
<protein>
    <submittedName>
        <fullName evidence="3">Uncharacterized protein</fullName>
    </submittedName>
</protein>
<evidence type="ECO:0000256" key="1">
    <source>
        <dbReference type="SAM" id="MobiDB-lite"/>
    </source>
</evidence>
<dbReference type="AlphaFoldDB" id="A0A6C0JD16"/>
<evidence type="ECO:0000256" key="2">
    <source>
        <dbReference type="SAM" id="Phobius"/>
    </source>
</evidence>
<keyword evidence="2" id="KW-0812">Transmembrane</keyword>
<name>A0A6C0JD16_9ZZZZ</name>
<feature type="transmembrane region" description="Helical" evidence="2">
    <location>
        <begin position="92"/>
        <end position="115"/>
    </location>
</feature>
<keyword evidence="2" id="KW-0472">Membrane</keyword>
<proteinExistence type="predicted"/>
<evidence type="ECO:0000313" key="3">
    <source>
        <dbReference type="EMBL" id="QHU02730.1"/>
    </source>
</evidence>
<accession>A0A6C0JD16</accession>
<organism evidence="3">
    <name type="scientific">viral metagenome</name>
    <dbReference type="NCBI Taxonomy" id="1070528"/>
    <lineage>
        <taxon>unclassified sequences</taxon>
        <taxon>metagenomes</taxon>
        <taxon>organismal metagenomes</taxon>
    </lineage>
</organism>
<sequence length="1019" mass="113263">MATTPQDVLQVPLDDLERISLSRLQTQLGHFIAQLLGDNDIARIDHGIGGPTSLGISVGTSVHTLGYEMGFTPDPTQPGGPTLGDAVKAGTVTFAAVAPTLVVTTGLVIGVLLVLWKFQSIAAHNAQLREKVSDLLRIFSEVANILIAMRSVNMSDNIDNEFLNELEKSLTYTLSFIINHSTREEYSEIMTSIYGNNKKSEGHQEGGYGGVVTPSNLVSTHMDTKGGIISSNSINGNPSISKTDSGTSHVIGVPVGKNLTAAKAVAAEIIPVVQGRAVPKPPIATAQVVNHGKVFEPVKIHDNIDTTSLIELNMEKIVESANIISEQYSDCCNCCNTDEVEVSENEQEGGGIFHISAGITHDERINYHQYRSNAIVLQLLGKMDLSDLSNLSDLSVVDETKRTVHTNTINTNTINTIHTIFQFFEHNTPVDKYISHFTEHLDIESKTHHKKWEYSASKKRAIDIAAWNPGRRNTYEATDFFDRIKQCISGKCIGSANTGLVAPDASNNIIQGVIGNLEADYRQGGNSNLLNNILENMRLLNNYYVAQMVIPGDRDTKNPADQDYINKNTTLFNEMNAKIVHILHIYYPIIFQYTAHKNQSATTNASFNFIAHTDYIKNIQHVDNLQKIIKRTIPVIKSRVSSKGEFINIINNVAMERFYSFNFTTLISTPGRDMFNSKDESNVLTYTLAKLNTWLTISYIKFNLQVQKTLASAATFVDHKKLLSEFDNVTDVLSIYTPNNHYTRYNDDKFIKYNSGLKILMENKETIKHYINRISEFTGENLHMCDASSFSTSHRVMGMLKKKRTKCGGYDAMRIYLVQKRQELENILNLINAHYNTIASLFPDDPDNDNVDNAKIGEISKYNDLISETDSNQKQFDNEVSSEVSSAGKVIIKHNGNDDSDMKAKFNALIEENTVEYIKIKNTVDKLSKENPEPSMFPAGFANVKGGLNNILNKLLNFKQNKVSPLPKVAQSPLPSSKVAPLSKGDGIAAFNGGSRYKTPNNRRRNAKGTNKKTMKRKK</sequence>